<feature type="region of interest" description="Disordered" evidence="1">
    <location>
        <begin position="1"/>
        <end position="51"/>
    </location>
</feature>
<protein>
    <recommendedName>
        <fullName evidence="2">PiggyBac transposable element-derived protein domain-containing protein</fullName>
    </recommendedName>
</protein>
<keyword evidence="4" id="KW-1185">Reference proteome</keyword>
<dbReference type="PANTHER" id="PTHR46599">
    <property type="entry name" value="PIGGYBAC TRANSPOSABLE ELEMENT-DERIVED PROTEIN 4"/>
    <property type="match status" value="1"/>
</dbReference>
<sequence>MADNGASDSEGSDISGVNEVMNEDFEGELAGDNVDPLDRAQDGGDDETRPQWIDNLFHESDESGDEFEGFHPDWVTDPRRFRPVNVPDCLLDGGSAYQHPEESTAGYYFGLMWDDEMWDRLTTESNRYATQQRTAHPPPPSAARWTDATKDGMKAFIRLCFSMGILKLPRRHLYWRTTKWLLKTNFPLVMARNKFDQMWRYLHLQDNMVPAPEGEKAWKLRWFLDHLTSRFQETYTPYGHATIDESMIKFKGRLSFRQYLPSKPIKWGIKMWALCESDSGYACNMQMYTGKIDGQQEKGLAHRVCMDLLAPVLGTNLQVYMDNLYTSVALLSDLRVRGILACGTVRANRKGLPTTLLPKNVRLQRGDFRRAQKDDLAYSIWMDTKPVVVMSNFHDPAEQGTVLRRREQARTQVPVPKMLEDYQQHMRGVDLLDQAISYYTLNHRSKKWWRRVFFYGMMVTAHNAYVVAKDQGHAFHTQQWPTFLDFLEDLATDLIGDTRADRAPQLPRLPGRPLQTHTLERMFAKRRVCRECSLSSTAGDRAQATNYGCRECSVPLHQKCLSAHINRSNIG</sequence>
<feature type="domain" description="PiggyBac transposable element-derived protein" evidence="2">
    <location>
        <begin position="107"/>
        <end position="465"/>
    </location>
</feature>
<reference evidence="3" key="1">
    <citation type="journal article" date="2023" name="Mol. Biol. Evol.">
        <title>Third-Generation Sequencing Reveals the Adaptive Role of the Epigenome in Three Deep-Sea Polychaetes.</title>
        <authorList>
            <person name="Perez M."/>
            <person name="Aroh O."/>
            <person name="Sun Y."/>
            <person name="Lan Y."/>
            <person name="Juniper S.K."/>
            <person name="Young C.R."/>
            <person name="Angers B."/>
            <person name="Qian P.Y."/>
        </authorList>
    </citation>
    <scope>NUCLEOTIDE SEQUENCE</scope>
    <source>
        <strain evidence="3">R07B-5</strain>
    </source>
</reference>
<dbReference type="EMBL" id="JAODUO010001930">
    <property type="protein sequence ID" value="KAK2156876.1"/>
    <property type="molecule type" value="Genomic_DNA"/>
</dbReference>
<dbReference type="PANTHER" id="PTHR46599:SF3">
    <property type="entry name" value="PIGGYBAC TRANSPOSABLE ELEMENT-DERIVED PROTEIN 4"/>
    <property type="match status" value="1"/>
</dbReference>
<evidence type="ECO:0000313" key="3">
    <source>
        <dbReference type="EMBL" id="KAK2156876.1"/>
    </source>
</evidence>
<evidence type="ECO:0000256" key="1">
    <source>
        <dbReference type="SAM" id="MobiDB-lite"/>
    </source>
</evidence>
<organism evidence="3 4">
    <name type="scientific">Ridgeia piscesae</name>
    <name type="common">Tubeworm</name>
    <dbReference type="NCBI Taxonomy" id="27915"/>
    <lineage>
        <taxon>Eukaryota</taxon>
        <taxon>Metazoa</taxon>
        <taxon>Spiralia</taxon>
        <taxon>Lophotrochozoa</taxon>
        <taxon>Annelida</taxon>
        <taxon>Polychaeta</taxon>
        <taxon>Sedentaria</taxon>
        <taxon>Canalipalpata</taxon>
        <taxon>Sabellida</taxon>
        <taxon>Siboglinidae</taxon>
        <taxon>Ridgeia</taxon>
    </lineage>
</organism>
<evidence type="ECO:0000259" key="2">
    <source>
        <dbReference type="Pfam" id="PF13843"/>
    </source>
</evidence>
<dbReference type="AlphaFoldDB" id="A0AAD9JQ52"/>
<name>A0AAD9JQ52_RIDPI</name>
<comment type="caution">
    <text evidence="3">The sequence shown here is derived from an EMBL/GenBank/DDBJ whole genome shotgun (WGS) entry which is preliminary data.</text>
</comment>
<feature type="compositionally biased region" description="Basic and acidic residues" evidence="1">
    <location>
        <begin position="36"/>
        <end position="49"/>
    </location>
</feature>
<gene>
    <name evidence="3" type="ORF">NP493_1936g00000</name>
</gene>
<dbReference type="Proteomes" id="UP001209878">
    <property type="component" value="Unassembled WGS sequence"/>
</dbReference>
<evidence type="ECO:0000313" key="4">
    <source>
        <dbReference type="Proteomes" id="UP001209878"/>
    </source>
</evidence>
<dbReference type="Pfam" id="PF13843">
    <property type="entry name" value="DDE_Tnp_1_7"/>
    <property type="match status" value="1"/>
</dbReference>
<accession>A0AAD9JQ52</accession>
<dbReference type="InterPro" id="IPR029526">
    <property type="entry name" value="PGBD"/>
</dbReference>
<proteinExistence type="predicted"/>